<dbReference type="Pfam" id="PF17921">
    <property type="entry name" value="Integrase_H2C2"/>
    <property type="match status" value="1"/>
</dbReference>
<dbReference type="PANTHER" id="PTHR46148">
    <property type="entry name" value="CHROMO DOMAIN-CONTAINING PROTEIN"/>
    <property type="match status" value="1"/>
</dbReference>
<feature type="domain" description="Integrase zinc-binding" evidence="1">
    <location>
        <begin position="78"/>
        <end position="134"/>
    </location>
</feature>
<organism evidence="2 3">
    <name type="scientific">Gossypium hirsutum</name>
    <name type="common">Upland cotton</name>
    <name type="synonym">Gossypium mexicanum</name>
    <dbReference type="NCBI Taxonomy" id="3635"/>
    <lineage>
        <taxon>Eukaryota</taxon>
        <taxon>Viridiplantae</taxon>
        <taxon>Streptophyta</taxon>
        <taxon>Embryophyta</taxon>
        <taxon>Tracheophyta</taxon>
        <taxon>Spermatophyta</taxon>
        <taxon>Magnoliopsida</taxon>
        <taxon>eudicotyledons</taxon>
        <taxon>Gunneridae</taxon>
        <taxon>Pentapetalae</taxon>
        <taxon>rosids</taxon>
        <taxon>malvids</taxon>
        <taxon>Malvales</taxon>
        <taxon>Malvaceae</taxon>
        <taxon>Malvoideae</taxon>
        <taxon>Gossypium</taxon>
    </lineage>
</organism>
<dbReference type="KEGG" id="ghi:107917354"/>
<dbReference type="OrthoDB" id="1736806at2759"/>
<gene>
    <name evidence="3" type="primary">LOC107917354</name>
</gene>
<dbReference type="InterPro" id="IPR041588">
    <property type="entry name" value="Integrase_H2C2"/>
</dbReference>
<dbReference type="AlphaFoldDB" id="A0A1U8KI23"/>
<evidence type="ECO:0000313" key="3">
    <source>
        <dbReference type="RefSeq" id="XP_016702201.1"/>
    </source>
</evidence>
<sequence>MTDLIAMFAGLSLFNDRSLLAELQVRPTWIDQIRDKQIRDKSLELHFHQAKSGVTTDFGINKDGVLCFHGQICVSNDGDLKQSILSEAHSSHYAIHPGANKMYQDLRELYWWLGLKREVTDFVARCFTCQQVKAEHQLPLHRRSKEEGDSDTGGHVDELCHIFSRQLGGVIAIGGLGERRVRGPELVLKTADKVRLIRDPLKAAYDRQKSYADLKKREIKYSVEDFVFLKASPWKKILRFSRKGKLSPRLIGPCYRSDPTHVVPIKEIEVRPNLSFEEELVQILDRDVKVLRRKSIPLVKVLWQKATSEPEDAMHQ</sequence>
<protein>
    <recommendedName>
        <fullName evidence="1">Integrase zinc-binding domain-containing protein</fullName>
    </recommendedName>
</protein>
<name>A0A1U8KI23_GOSHI</name>
<dbReference type="Proteomes" id="UP000818029">
    <property type="component" value="Chromosome A01"/>
</dbReference>
<dbReference type="RefSeq" id="XP_016702201.1">
    <property type="nucleotide sequence ID" value="XM_016846712.1"/>
</dbReference>
<proteinExistence type="predicted"/>
<dbReference type="GeneID" id="107917354"/>
<reference evidence="2" key="1">
    <citation type="journal article" date="2020" name="Nat. Genet.">
        <title>Genomic diversifications of five Gossypium allopolyploid species and their impact on cotton improvement.</title>
        <authorList>
            <person name="Chen Z.J."/>
            <person name="Sreedasyam A."/>
            <person name="Ando A."/>
            <person name="Song Q."/>
            <person name="De Santiago L.M."/>
            <person name="Hulse-Kemp A.M."/>
            <person name="Ding M."/>
            <person name="Ye W."/>
            <person name="Kirkbride R.C."/>
            <person name="Jenkins J."/>
            <person name="Plott C."/>
            <person name="Lovell J."/>
            <person name="Lin Y.M."/>
            <person name="Vaughn R."/>
            <person name="Liu B."/>
            <person name="Simpson S."/>
            <person name="Scheffler B.E."/>
            <person name="Wen L."/>
            <person name="Saski C.A."/>
            <person name="Grover C.E."/>
            <person name="Hu G."/>
            <person name="Conover J.L."/>
            <person name="Carlson J.W."/>
            <person name="Shu S."/>
            <person name="Boston L.B."/>
            <person name="Williams M."/>
            <person name="Peterson D.G."/>
            <person name="McGee K."/>
            <person name="Jones D.C."/>
            <person name="Wendel J.F."/>
            <person name="Stelly D.M."/>
            <person name="Grimwood J."/>
            <person name="Schmutz J."/>
        </authorList>
    </citation>
    <scope>NUCLEOTIDE SEQUENCE [LARGE SCALE GENOMIC DNA]</scope>
    <source>
        <strain evidence="2">cv. TM-1</strain>
    </source>
</reference>
<keyword evidence="2" id="KW-1185">Reference proteome</keyword>
<dbReference type="PANTHER" id="PTHR46148:SF44">
    <property type="entry name" value="GAG-POL POLYPROTEIN"/>
    <property type="match status" value="1"/>
</dbReference>
<evidence type="ECO:0000313" key="2">
    <source>
        <dbReference type="Proteomes" id="UP000818029"/>
    </source>
</evidence>
<dbReference type="Gene3D" id="1.10.340.70">
    <property type="match status" value="1"/>
</dbReference>
<dbReference type="PaxDb" id="3635-A0A1U8KI23"/>
<reference evidence="3" key="2">
    <citation type="submission" date="2025-08" db="UniProtKB">
        <authorList>
            <consortium name="RefSeq"/>
        </authorList>
    </citation>
    <scope>IDENTIFICATION</scope>
</reference>
<evidence type="ECO:0000259" key="1">
    <source>
        <dbReference type="Pfam" id="PF17921"/>
    </source>
</evidence>
<accession>A0A1U8KI23</accession>